<reference evidence="1" key="2">
    <citation type="submission" date="2018-10" db="UniProtKB">
        <authorList>
            <consortium name="EnsemblPlants"/>
        </authorList>
    </citation>
    <scope>IDENTIFICATION</scope>
</reference>
<evidence type="ECO:0000313" key="1">
    <source>
        <dbReference type="EnsemblPlants" id="TraesCS5D02G017404.1.cds1"/>
    </source>
</evidence>
<reference evidence="1" key="1">
    <citation type="submission" date="2018-08" db="EMBL/GenBank/DDBJ databases">
        <authorList>
            <person name="Rossello M."/>
        </authorList>
    </citation>
    <scope>NUCLEOTIDE SEQUENCE [LARGE SCALE GENOMIC DNA]</scope>
    <source>
        <strain evidence="1">cv. Chinese Spring</strain>
    </source>
</reference>
<name>A0A3B6MJJ0_WHEAT</name>
<dbReference type="AlphaFoldDB" id="A0A3B6MJJ0"/>
<dbReference type="Gramene" id="TraesCAD_scaffold_036605_01G000200.1">
    <property type="protein sequence ID" value="TraesCAD_scaffold_036605_01G000200.1"/>
    <property type="gene ID" value="TraesCAD_scaffold_036605_01G000200"/>
</dbReference>
<keyword evidence="2" id="KW-1185">Reference proteome</keyword>
<sequence>MLGRLLWLRLCSMSPKKRLCSMNPQYRRILIYYCGSMSLPIVFFETEAVYCGLYTQCWSPY</sequence>
<dbReference type="Gramene" id="TraesROB_scaffold_092553_01G000100.1">
    <property type="protein sequence ID" value="TraesROB_scaffold_092553_01G000100.1"/>
    <property type="gene ID" value="TraesROB_scaffold_092553_01G000100"/>
</dbReference>
<evidence type="ECO:0000313" key="2">
    <source>
        <dbReference type="Proteomes" id="UP000019116"/>
    </source>
</evidence>
<dbReference type="Gramene" id="TraesCS5D03G0038000.1">
    <property type="protein sequence ID" value="TraesCS5D03G0038000.1.CDS1"/>
    <property type="gene ID" value="TraesCS5D03G0038000"/>
</dbReference>
<accession>A0A3B6MJJ0</accession>
<dbReference type="Gramene" id="TraesCLE_scaffold_094475_01G000100.1">
    <property type="protein sequence ID" value="TraesCLE_scaffold_094475_01G000100.1"/>
    <property type="gene ID" value="TraesCLE_scaffold_094475_01G000100"/>
</dbReference>
<dbReference type="Gramene" id="TraesRN5D0100040500.1">
    <property type="protein sequence ID" value="TraesRN5D0100040500.1"/>
    <property type="gene ID" value="TraesRN5D0100040500"/>
</dbReference>
<dbReference type="Gramene" id="TraesWEE_scaffold_045314_01G000200.1">
    <property type="protein sequence ID" value="TraesWEE_scaffold_045314_01G000200.1"/>
    <property type="gene ID" value="TraesWEE_scaffold_045314_01G000200"/>
</dbReference>
<dbReference type="Proteomes" id="UP000019116">
    <property type="component" value="Chromosome 5D"/>
</dbReference>
<protein>
    <submittedName>
        <fullName evidence="1">Uncharacterized protein</fullName>
    </submittedName>
</protein>
<dbReference type="Gramene" id="TraesCS5D02G017404.1">
    <property type="protein sequence ID" value="TraesCS5D02G017404.1.cds1"/>
    <property type="gene ID" value="TraesCS5D02G017404"/>
</dbReference>
<proteinExistence type="predicted"/>
<dbReference type="EnsemblPlants" id="TraesCS5D02G017404.1">
    <property type="protein sequence ID" value="TraesCS5D02G017404.1.cds1"/>
    <property type="gene ID" value="TraesCS5D02G017404"/>
</dbReference>
<organism evidence="1">
    <name type="scientific">Triticum aestivum</name>
    <name type="common">Wheat</name>
    <dbReference type="NCBI Taxonomy" id="4565"/>
    <lineage>
        <taxon>Eukaryota</taxon>
        <taxon>Viridiplantae</taxon>
        <taxon>Streptophyta</taxon>
        <taxon>Embryophyta</taxon>
        <taxon>Tracheophyta</taxon>
        <taxon>Spermatophyta</taxon>
        <taxon>Magnoliopsida</taxon>
        <taxon>Liliopsida</taxon>
        <taxon>Poales</taxon>
        <taxon>Poaceae</taxon>
        <taxon>BOP clade</taxon>
        <taxon>Pooideae</taxon>
        <taxon>Triticodae</taxon>
        <taxon>Triticeae</taxon>
        <taxon>Triticinae</taxon>
        <taxon>Triticum</taxon>
    </lineage>
</organism>